<feature type="transmembrane region" description="Helical" evidence="2">
    <location>
        <begin position="12"/>
        <end position="29"/>
    </location>
</feature>
<gene>
    <name evidence="3" type="ORF">AWM72_02880</name>
    <name evidence="4" type="ORF">CYJ28_06215</name>
</gene>
<evidence type="ECO:0000313" key="3">
    <source>
        <dbReference type="EMBL" id="AMB93769.1"/>
    </source>
</evidence>
<dbReference type="EMBL" id="CP014160">
    <property type="protein sequence ID" value="AMB93769.1"/>
    <property type="molecule type" value="Genomic_DNA"/>
</dbReference>
<organism evidence="3 5">
    <name type="scientific">Aerococcus sanguinicola</name>
    <dbReference type="NCBI Taxonomy" id="119206"/>
    <lineage>
        <taxon>Bacteria</taxon>
        <taxon>Bacillati</taxon>
        <taxon>Bacillota</taxon>
        <taxon>Bacilli</taxon>
        <taxon>Lactobacillales</taxon>
        <taxon>Aerococcaceae</taxon>
        <taxon>Aerococcus</taxon>
    </lineage>
</organism>
<accession>A0A0X8FAU3</accession>
<evidence type="ECO:0000313" key="6">
    <source>
        <dbReference type="Proteomes" id="UP000234239"/>
    </source>
</evidence>
<evidence type="ECO:0000256" key="1">
    <source>
        <dbReference type="SAM" id="MobiDB-lite"/>
    </source>
</evidence>
<feature type="region of interest" description="Disordered" evidence="1">
    <location>
        <begin position="79"/>
        <end position="107"/>
    </location>
</feature>
<name>A0A0X8FAU3_9LACT</name>
<dbReference type="EMBL" id="PKGY01000003">
    <property type="protein sequence ID" value="PKZ21500.1"/>
    <property type="molecule type" value="Genomic_DNA"/>
</dbReference>
<dbReference type="OrthoDB" id="2136543at2"/>
<dbReference type="RefSeq" id="WP_067972869.1">
    <property type="nucleotide sequence ID" value="NZ_CAJHKM010000004.1"/>
</dbReference>
<evidence type="ECO:0000256" key="2">
    <source>
        <dbReference type="SAM" id="Phobius"/>
    </source>
</evidence>
<protein>
    <submittedName>
        <fullName evidence="3">Uncharacterized protein</fullName>
    </submittedName>
</protein>
<proteinExistence type="predicted"/>
<dbReference type="Proteomes" id="UP000069912">
    <property type="component" value="Chromosome"/>
</dbReference>
<dbReference type="KEGG" id="asan:AWM72_02880"/>
<keyword evidence="2" id="KW-0472">Membrane</keyword>
<dbReference type="AlphaFoldDB" id="A0A0X8FAU3"/>
<keyword evidence="2" id="KW-1133">Transmembrane helix</keyword>
<keyword evidence="2" id="KW-0812">Transmembrane</keyword>
<reference evidence="3 5" key="1">
    <citation type="journal article" date="2016" name="Genome Announc.">
        <title>Complete Genome Sequences of Aerococcus christensenii CCUG 28831T, Aerococcus sanguinicola CCUG 43001T, Aerococcus urinae CCUG 36881T, Aerococcus urinaeequi CCUG 28094T, Aerococcus urinaehominis CCUG 42038 BT, and Aerococcus viridans CCUG 4311T.</title>
        <authorList>
            <person name="Carkaci D."/>
            <person name="Dargis R."/>
            <person name="Nielsen X.C."/>
            <person name="Skovgaard O."/>
            <person name="Fuursted K."/>
            <person name="Christensen J.J."/>
        </authorList>
    </citation>
    <scope>NUCLEOTIDE SEQUENCE [LARGE SCALE GENOMIC DNA]</scope>
    <source>
        <strain evidence="3 5">CCUG43001</strain>
    </source>
</reference>
<dbReference type="GeneID" id="92903012"/>
<sequence length="122" mass="13185">MSEENSPKKKTLLYLGGSLLALLGLYLFFQGTTPDLTSDPGNPLGLTKGADAIKPRSSYSAAPIIDPSALTPELDLKQLDPDQADQQEEAAIPPELPPTIDQLDKPNLDQLEADYEAKFGQF</sequence>
<reference evidence="5" key="2">
    <citation type="submission" date="2016-01" db="EMBL/GenBank/DDBJ databases">
        <title>Six Aerococcus type strain genome sequencing and assembly using PacBio and Illumina Hiseq.</title>
        <authorList>
            <person name="Carkaci D."/>
            <person name="Dargis R."/>
            <person name="Nielsen X.C."/>
            <person name="Skovgaard O."/>
            <person name="Fuursted K."/>
            <person name="Christensen J.J."/>
        </authorList>
    </citation>
    <scope>NUCLEOTIDE SEQUENCE [LARGE SCALE GENOMIC DNA]</scope>
    <source>
        <strain evidence="5">CCUG43001</strain>
    </source>
</reference>
<evidence type="ECO:0000313" key="5">
    <source>
        <dbReference type="Proteomes" id="UP000069912"/>
    </source>
</evidence>
<dbReference type="Proteomes" id="UP000234239">
    <property type="component" value="Unassembled WGS sequence"/>
</dbReference>
<reference evidence="4 6" key="3">
    <citation type="submission" date="2017-12" db="EMBL/GenBank/DDBJ databases">
        <title>Phylogenetic diversity of female urinary microbiome.</title>
        <authorList>
            <person name="Thomas-White K."/>
            <person name="Wolfe A.J."/>
        </authorList>
    </citation>
    <scope>NUCLEOTIDE SEQUENCE [LARGE SCALE GENOMIC DNA]</scope>
    <source>
        <strain evidence="4 6">UMB0139</strain>
    </source>
</reference>
<keyword evidence="5" id="KW-1185">Reference proteome</keyword>
<evidence type="ECO:0000313" key="4">
    <source>
        <dbReference type="EMBL" id="PKZ21500.1"/>
    </source>
</evidence>